<evidence type="ECO:0000256" key="6">
    <source>
        <dbReference type="ARBA" id="ARBA00022723"/>
    </source>
</evidence>
<dbReference type="GO" id="GO:0008237">
    <property type="term" value="F:metallopeptidase activity"/>
    <property type="evidence" value="ECO:0007669"/>
    <property type="project" value="UniProtKB-KW"/>
</dbReference>
<keyword evidence="6" id="KW-0479">Metal-binding</keyword>
<evidence type="ECO:0000256" key="3">
    <source>
        <dbReference type="ARBA" id="ARBA00022475"/>
    </source>
</evidence>
<keyword evidence="8" id="KW-0862">Zinc</keyword>
<keyword evidence="7 14" id="KW-0378">Hydrolase</keyword>
<evidence type="ECO:0000259" key="13">
    <source>
        <dbReference type="Pfam" id="PF01435"/>
    </source>
</evidence>
<dbReference type="RefSeq" id="WP_217840918.1">
    <property type="nucleotide sequence ID" value="NZ_CP077076.1"/>
</dbReference>
<keyword evidence="4" id="KW-0645">Protease</keyword>
<comment type="cofactor">
    <cofactor evidence="1">
        <name>Zn(2+)</name>
        <dbReference type="ChEBI" id="CHEBI:29105"/>
    </cofactor>
</comment>
<keyword evidence="10 14" id="KW-0482">Metalloprotease</keyword>
<evidence type="ECO:0000256" key="2">
    <source>
        <dbReference type="ARBA" id="ARBA00004651"/>
    </source>
</evidence>
<evidence type="ECO:0000256" key="5">
    <source>
        <dbReference type="ARBA" id="ARBA00022692"/>
    </source>
</evidence>
<keyword evidence="11 12" id="KW-0472">Membrane</keyword>
<evidence type="ECO:0000256" key="12">
    <source>
        <dbReference type="SAM" id="Phobius"/>
    </source>
</evidence>
<evidence type="ECO:0000313" key="14">
    <source>
        <dbReference type="EMBL" id="QXH51388.1"/>
    </source>
</evidence>
<dbReference type="InterPro" id="IPR001915">
    <property type="entry name" value="Peptidase_M48"/>
</dbReference>
<protein>
    <submittedName>
        <fullName evidence="14">M48 family metalloprotease</fullName>
        <ecNumber evidence="14">3.4.24.-</ecNumber>
    </submittedName>
</protein>
<reference evidence="14" key="1">
    <citation type="journal article" date="2021" name="Microorganisms">
        <title>The Ever-Expanding Pseudomonas Genus: Description of 43 New Species and Partition of the Pseudomonas putida Group.</title>
        <authorList>
            <person name="Girard L."/>
            <person name="Lood C."/>
            <person name="Hofte M."/>
            <person name="Vandamme P."/>
            <person name="Rokni-Zadeh H."/>
            <person name="van Noort V."/>
            <person name="Lavigne R."/>
            <person name="De Mot R."/>
        </authorList>
    </citation>
    <scope>NUCLEOTIDE SEQUENCE</scope>
    <source>
        <strain evidence="14">COW40</strain>
    </source>
</reference>
<evidence type="ECO:0000256" key="10">
    <source>
        <dbReference type="ARBA" id="ARBA00023049"/>
    </source>
</evidence>
<evidence type="ECO:0000256" key="7">
    <source>
        <dbReference type="ARBA" id="ARBA00022801"/>
    </source>
</evidence>
<dbReference type="EC" id="3.4.24.-" evidence="14"/>
<accession>A0ABX8N6S7</accession>
<dbReference type="InterPro" id="IPR050083">
    <property type="entry name" value="HtpX_protease"/>
</dbReference>
<keyword evidence="3" id="KW-1003">Cell membrane</keyword>
<keyword evidence="15" id="KW-1185">Reference proteome</keyword>
<keyword evidence="5 12" id="KW-0812">Transmembrane</keyword>
<evidence type="ECO:0000256" key="4">
    <source>
        <dbReference type="ARBA" id="ARBA00022670"/>
    </source>
</evidence>
<feature type="transmembrane region" description="Helical" evidence="12">
    <location>
        <begin position="12"/>
        <end position="36"/>
    </location>
</feature>
<dbReference type="Pfam" id="PF01435">
    <property type="entry name" value="Peptidase_M48"/>
    <property type="match status" value="1"/>
</dbReference>
<organism evidence="14 15">
    <name type="scientific">Pseudomonas fakonensis</name>
    <dbReference type="NCBI Taxonomy" id="2842355"/>
    <lineage>
        <taxon>Bacteria</taxon>
        <taxon>Pseudomonadati</taxon>
        <taxon>Pseudomonadota</taxon>
        <taxon>Gammaproteobacteria</taxon>
        <taxon>Pseudomonadales</taxon>
        <taxon>Pseudomonadaceae</taxon>
        <taxon>Pseudomonas</taxon>
    </lineage>
</organism>
<gene>
    <name evidence="14" type="ORF">KSS94_26220</name>
</gene>
<evidence type="ECO:0000256" key="11">
    <source>
        <dbReference type="ARBA" id="ARBA00023136"/>
    </source>
</evidence>
<proteinExistence type="predicted"/>
<dbReference type="PANTHER" id="PTHR43221">
    <property type="entry name" value="PROTEASE HTPX"/>
    <property type="match status" value="1"/>
</dbReference>
<dbReference type="PANTHER" id="PTHR43221:SF1">
    <property type="entry name" value="PROTEASE HTPX"/>
    <property type="match status" value="1"/>
</dbReference>
<dbReference type="EMBL" id="CP077076">
    <property type="protein sequence ID" value="QXH51388.1"/>
    <property type="molecule type" value="Genomic_DNA"/>
</dbReference>
<dbReference type="Proteomes" id="UP001046350">
    <property type="component" value="Chromosome"/>
</dbReference>
<evidence type="ECO:0000256" key="8">
    <source>
        <dbReference type="ARBA" id="ARBA00022833"/>
    </source>
</evidence>
<comment type="subcellular location">
    <subcellularLocation>
        <location evidence="2">Cell membrane</location>
        <topology evidence="2">Multi-pass membrane protein</topology>
    </subcellularLocation>
</comment>
<dbReference type="CDD" id="cd07328">
    <property type="entry name" value="M48_Ste24p_like"/>
    <property type="match status" value="1"/>
</dbReference>
<sequence length="600" mass="66828">MAATFSERLRIHAWLWFGEGFLIALSVLLCLLPLLAWLLPGWAGWLAAALTLPSPLMGWSIARQAFSRRDDDEAPGIELQAHAVPALATAVEQVRTRLGAPMPDAVYLDEGFNASIRQRASLFGRPHNVLVLGLPLLETLDTTACTAVLAHEFAHIAQRHGRYSSRLYFARERWRALGERTEKHIGLAHAPLRLFVAWYVPRLLEASFAFARSCEYQADAEAAQACGSIPMAQALIGLRIQSRALRRAFWPQRYAAADSGHFVELARGQALAEPLDRAQACTWLHDALDEEADEHSTHPSLAQRLQALAVDSDAQHAPIAWQRPSASAAQQWLGAEHQALAQAMDERCAEQFQQRHAQASQRRRAQRGEAHGLFSKRALRALSVDEMARLAWLEDCLQVPAEERGPWLEQGLAMEPAHHWLMFQHAQKLQEQGDFTGAATCWQPLAEQPGYYQVSALHHMAEQALRGQDWAAAQALRAQADSLVQQSEQAPSYEHHGLSAPQLQRLSATLAPLLSQAEGVWLLRETGANQHLLLIKPPSTALSRLLQRITGEAHYERQYCQVALDRVLPRVDLPLEALMLDAFDPMLEHCDARCALHDQG</sequence>
<keyword evidence="9 12" id="KW-1133">Transmembrane helix</keyword>
<evidence type="ECO:0000313" key="15">
    <source>
        <dbReference type="Proteomes" id="UP001046350"/>
    </source>
</evidence>
<name>A0ABX8N6S7_9PSED</name>
<evidence type="ECO:0000256" key="1">
    <source>
        <dbReference type="ARBA" id="ARBA00001947"/>
    </source>
</evidence>
<feature type="domain" description="Peptidase M48" evidence="13">
    <location>
        <begin position="129"/>
        <end position="308"/>
    </location>
</feature>
<evidence type="ECO:0000256" key="9">
    <source>
        <dbReference type="ARBA" id="ARBA00022989"/>
    </source>
</evidence>